<dbReference type="Gene3D" id="3.40.50.720">
    <property type="entry name" value="NAD(P)-binding Rossmann-like Domain"/>
    <property type="match status" value="1"/>
</dbReference>
<dbReference type="Proteomes" id="UP000620124">
    <property type="component" value="Unassembled WGS sequence"/>
</dbReference>
<evidence type="ECO:0000256" key="3">
    <source>
        <dbReference type="PROSITE-ProRule" id="PRU01363"/>
    </source>
</evidence>
<dbReference type="InterPro" id="IPR049900">
    <property type="entry name" value="PKS_mFAS_DH"/>
</dbReference>
<dbReference type="PANTHER" id="PTHR43775:SF37">
    <property type="entry name" value="SI:DKEY-61P9.11"/>
    <property type="match status" value="1"/>
</dbReference>
<dbReference type="Gene3D" id="3.40.50.150">
    <property type="entry name" value="Vaccinia Virus protein VP39"/>
    <property type="match status" value="1"/>
</dbReference>
<feature type="domain" description="PKS/mFAS DH" evidence="4">
    <location>
        <begin position="53"/>
        <end position="337"/>
    </location>
</feature>
<evidence type="ECO:0000313" key="5">
    <source>
        <dbReference type="EMBL" id="KAF7336301.1"/>
    </source>
</evidence>
<protein>
    <submittedName>
        <fullName evidence="5">Polyketide synthase</fullName>
    </submittedName>
</protein>
<dbReference type="Gene3D" id="3.40.50.1820">
    <property type="entry name" value="alpha/beta hydrolase"/>
    <property type="match status" value="1"/>
</dbReference>
<dbReference type="OrthoDB" id="329835at2759"/>
<dbReference type="EMBL" id="JACAZI010000023">
    <property type="protein sequence ID" value="KAF7336301.1"/>
    <property type="molecule type" value="Genomic_DNA"/>
</dbReference>
<dbReference type="InterPro" id="IPR020807">
    <property type="entry name" value="PKS_DH"/>
</dbReference>
<dbReference type="InterPro" id="IPR036291">
    <property type="entry name" value="NAD(P)-bd_dom_sf"/>
</dbReference>
<dbReference type="SUPFAM" id="SSF51735">
    <property type="entry name" value="NAD(P)-binding Rossmann-fold domains"/>
    <property type="match status" value="1"/>
</dbReference>
<evidence type="ECO:0000256" key="1">
    <source>
        <dbReference type="ARBA" id="ARBA00022450"/>
    </source>
</evidence>
<dbReference type="InterPro" id="IPR029063">
    <property type="entry name" value="SAM-dependent_MTases_sf"/>
</dbReference>
<comment type="caution">
    <text evidence="5">The sequence shown here is derived from an EMBL/GenBank/DDBJ whole genome shotgun (WGS) entry which is preliminary data.</text>
</comment>
<dbReference type="PROSITE" id="PS52019">
    <property type="entry name" value="PKS_MFAS_DH"/>
    <property type="match status" value="1"/>
</dbReference>
<dbReference type="Pfam" id="PF00975">
    <property type="entry name" value="Thioesterase"/>
    <property type="match status" value="1"/>
</dbReference>
<dbReference type="InterPro" id="IPR049551">
    <property type="entry name" value="PKS_DH_C"/>
</dbReference>
<dbReference type="Gene3D" id="3.10.129.110">
    <property type="entry name" value="Polyketide synthase dehydratase"/>
    <property type="match status" value="1"/>
</dbReference>
<dbReference type="Pfam" id="PF08659">
    <property type="entry name" value="KR"/>
    <property type="match status" value="1"/>
</dbReference>
<evidence type="ECO:0000259" key="4">
    <source>
        <dbReference type="PROSITE" id="PS52019"/>
    </source>
</evidence>
<feature type="region of interest" description="C-terminal hotdog fold" evidence="3">
    <location>
        <begin position="192"/>
        <end position="337"/>
    </location>
</feature>
<feature type="active site" description="Proton acceptor; for dehydratase activity" evidence="3">
    <location>
        <position position="101"/>
    </location>
</feature>
<dbReference type="Pfam" id="PF08242">
    <property type="entry name" value="Methyltransf_12"/>
    <property type="match status" value="1"/>
</dbReference>
<dbReference type="GO" id="GO:0006633">
    <property type="term" value="P:fatty acid biosynthetic process"/>
    <property type="evidence" value="ECO:0007669"/>
    <property type="project" value="TreeGrafter"/>
</dbReference>
<dbReference type="InterPro" id="IPR042104">
    <property type="entry name" value="PKS_dehydratase_sf"/>
</dbReference>
<dbReference type="InterPro" id="IPR029058">
    <property type="entry name" value="AB_hydrolase_fold"/>
</dbReference>
<name>A0A8H6X973_9AGAR</name>
<keyword evidence="1" id="KW-0596">Phosphopantetheine</keyword>
<evidence type="ECO:0000313" key="6">
    <source>
        <dbReference type="Proteomes" id="UP000620124"/>
    </source>
</evidence>
<keyword evidence="6" id="KW-1185">Reference proteome</keyword>
<dbReference type="CDD" id="cd02440">
    <property type="entry name" value="AdoMet_MTases"/>
    <property type="match status" value="1"/>
</dbReference>
<dbReference type="SUPFAM" id="SSF53335">
    <property type="entry name" value="S-adenosyl-L-methionine-dependent methyltransferases"/>
    <property type="match status" value="1"/>
</dbReference>
<evidence type="ECO:0000256" key="2">
    <source>
        <dbReference type="ARBA" id="ARBA00022553"/>
    </source>
</evidence>
<dbReference type="InterPro" id="IPR001031">
    <property type="entry name" value="Thioesterase"/>
</dbReference>
<accession>A0A8H6X973</accession>
<dbReference type="InterPro" id="IPR013217">
    <property type="entry name" value="Methyltransf_12"/>
</dbReference>
<dbReference type="InterPro" id="IPR057326">
    <property type="entry name" value="KR_dom"/>
</dbReference>
<sequence length="1657" mass="184361">MRRISTKKSSSISSTEMVTFLDTLGRLSLLGVNSLDLSGLYGFSAVKPKLIDHPLTARVISPPKSKSVSSRFIQSLSDHSGPLSSSNLKIHKLSHPDLMEHVIHGEPILPATGFIELLLEANANFLWDVEFTSILSLASGSPLEVGLQTMDSSWSVTTLASGEREHARGFMDRSHPNEPSPVVDFHNLWERLPLLDYKGFYSSLEPLAAYGPRFQRVLRCHGGPLEAIAEIAGPTPDELAQGYLLHPVIMDACLHVILHADISKQYSKDVMYLPSRLEHFIFYRRKYGAGNWFSHIRLRHWTPDCRYYDILVTDSLGTPLAKLHNFMLKKFTAKPISVKSRFDSIFQPVLVNVAIPFVRASFPERRNKAQIRFLYNMLDSLAVEMISRSLGQDLVFGRDESRRRYLAFARRALEKPKDIHLAPEVVQILRDSWPEHFEITTRIAAVHESVFDTPKRAVDALYSDDLMVKFYSKGRQTSDVCVEATEAFSGVLETLRRSGKRFIKILEVGAGTGLLTYHLIDELKKNPDLLVEYTVTDISYALVANLARNLPHRSIIAKAYDISQDPDPQGIHAEAYDLVVSLHVLHTAPNIKQCLARLHNLLVLGGCLLTVELDGTAWAENPGTVWFDCVFGSFPEWFGPTDGREHCAMTPMSWKQQLKDAGFVNIQTCVEHGGHGRDFFFVAQRSLTFISHTVEPPPGYSYVYEYGNEIELQTRLSVHDPAASTTIYLLASKGRSADAAVGLCAALRKETPLWDVRLAIFESPSDLENPAPLLSQYAQTFESGENVVLFDQRGCAHVSRVVLSAPPPTASHMASIPDSLDYITVRATYWAGMSPRYDAFVGEIEHSHSGSSTRYFVGGITEPSSAQTLQVHMNNIISVRLNAGIHAAREILVAVLTSMVHPPSTTKSRLAIALENPELAKILGQHISRTIPQFQVVAADFTDPNTYQRLDILFTDIETYAQYQHLRRWIPRSGRVIVWDQFLRTELAEDPSYLQRILANIQSTAFSEPLKICHRLSIVHKDLPSPSSSPCNGFVSRRASPPFREDRVYALLGGIGGLGVDLAVWMYQHGARHLVLTSRRGLNSLDPIVDALSLAKLTYLKAQDDLDLRMEACDATDVHEMGSLLRDLPLPLAGCFHMALVLSDEAFFRQTQQSFRAVYNSKLKVFDAFSTHVDVQSLDFLVAFSSVSGLVGLIGQSNYASACTALDGILAPYPNAFSLITPGISDAGYLDRTTTKKLTLKHLTGKDGYTSMSAEALWACLEDGLRKLDDAPFNQYIPDLDWDSIDTNFTLPWSCRHLISQTYLRQSHCKQPHNQGQILDQVLDLLEVSMHDFDATQPLSVYGLDSLSAAKLSSILRPYGSFSQMQLLGGVTWSQIEKEIQSTTAGIQSAVPLPASTAQSLVEICPGSGIPLIILPGGHGSIALFFGLRAHFRGTLWTLQITDSTPLETFDGLVAFWKRQICAKRPHGPYRFAAYSASTLFGVALTKLMEDSGEEVLELTFIDHCPAIWLQERSEALLRERTVAELRAVSDESVLDMLRNDPSTGAGAFANYDARMEVKVRRAVTTLVFQFLHHFYPDTGRRSYRSFIDPYSAWLSSVKARLVVLVAEHGIMHSAPGGTAPDLGASRFSRCVEVHYIRGVGHYGLFKDESVARILDI</sequence>
<reference evidence="5" key="1">
    <citation type="submission" date="2020-05" db="EMBL/GenBank/DDBJ databases">
        <title>Mycena genomes resolve the evolution of fungal bioluminescence.</title>
        <authorList>
            <person name="Tsai I.J."/>
        </authorList>
    </citation>
    <scope>NUCLEOTIDE SEQUENCE</scope>
    <source>
        <strain evidence="5">CCC161011</strain>
    </source>
</reference>
<gene>
    <name evidence="5" type="ORF">MVEN_02178400</name>
</gene>
<feature type="active site" description="Proton donor; for dehydratase activity" evidence="3">
    <location>
        <position position="251"/>
    </location>
</feature>
<dbReference type="SMART" id="SM00826">
    <property type="entry name" value="PKS_DH"/>
    <property type="match status" value="1"/>
</dbReference>
<dbReference type="Pfam" id="PF14765">
    <property type="entry name" value="PS-DH"/>
    <property type="match status" value="1"/>
</dbReference>
<keyword evidence="2" id="KW-0597">Phosphoprotein</keyword>
<dbReference type="PANTHER" id="PTHR43775">
    <property type="entry name" value="FATTY ACID SYNTHASE"/>
    <property type="match status" value="1"/>
</dbReference>
<dbReference type="SUPFAM" id="SSF53474">
    <property type="entry name" value="alpha/beta-Hydrolases"/>
    <property type="match status" value="1"/>
</dbReference>
<feature type="region of interest" description="N-terminal hotdog fold" evidence="3">
    <location>
        <begin position="53"/>
        <end position="178"/>
    </location>
</feature>
<dbReference type="InterPro" id="IPR050091">
    <property type="entry name" value="PKS_NRPS_Biosynth_Enz"/>
</dbReference>
<proteinExistence type="predicted"/>
<dbReference type="GO" id="GO:0004312">
    <property type="term" value="F:fatty acid synthase activity"/>
    <property type="evidence" value="ECO:0007669"/>
    <property type="project" value="TreeGrafter"/>
</dbReference>
<dbReference type="InterPro" id="IPR013968">
    <property type="entry name" value="PKS_KR"/>
</dbReference>
<dbReference type="SMART" id="SM00822">
    <property type="entry name" value="PKS_KR"/>
    <property type="match status" value="1"/>
</dbReference>
<organism evidence="5 6">
    <name type="scientific">Mycena venus</name>
    <dbReference type="NCBI Taxonomy" id="2733690"/>
    <lineage>
        <taxon>Eukaryota</taxon>
        <taxon>Fungi</taxon>
        <taxon>Dikarya</taxon>
        <taxon>Basidiomycota</taxon>
        <taxon>Agaricomycotina</taxon>
        <taxon>Agaricomycetes</taxon>
        <taxon>Agaricomycetidae</taxon>
        <taxon>Agaricales</taxon>
        <taxon>Marasmiineae</taxon>
        <taxon>Mycenaceae</taxon>
        <taxon>Mycena</taxon>
    </lineage>
</organism>